<dbReference type="InParanoid" id="B7FQ02"/>
<evidence type="ECO:0000313" key="4">
    <source>
        <dbReference type="EMBL" id="EEC51261.1"/>
    </source>
</evidence>
<keyword evidence="2" id="KW-1133">Transmembrane helix</keyword>
<evidence type="ECO:0000256" key="2">
    <source>
        <dbReference type="SAM" id="Phobius"/>
    </source>
</evidence>
<dbReference type="PaxDb" id="2850-Phatr42913"/>
<evidence type="ECO:0000313" key="5">
    <source>
        <dbReference type="Proteomes" id="UP000000759"/>
    </source>
</evidence>
<reference evidence="4 5" key="1">
    <citation type="journal article" date="2008" name="Nature">
        <title>The Phaeodactylum genome reveals the evolutionary history of diatom genomes.</title>
        <authorList>
            <person name="Bowler C."/>
            <person name="Allen A.E."/>
            <person name="Badger J.H."/>
            <person name="Grimwood J."/>
            <person name="Jabbari K."/>
            <person name="Kuo A."/>
            <person name="Maheswari U."/>
            <person name="Martens C."/>
            <person name="Maumus F."/>
            <person name="Otillar R.P."/>
            <person name="Rayko E."/>
            <person name="Salamov A."/>
            <person name="Vandepoele K."/>
            <person name="Beszteri B."/>
            <person name="Gruber A."/>
            <person name="Heijde M."/>
            <person name="Katinka M."/>
            <person name="Mock T."/>
            <person name="Valentin K."/>
            <person name="Verret F."/>
            <person name="Berges J.A."/>
            <person name="Brownlee C."/>
            <person name="Cadoret J.P."/>
            <person name="Chiovitti A."/>
            <person name="Choi C.J."/>
            <person name="Coesel S."/>
            <person name="De Martino A."/>
            <person name="Detter J.C."/>
            <person name="Durkin C."/>
            <person name="Falciatore A."/>
            <person name="Fournet J."/>
            <person name="Haruta M."/>
            <person name="Huysman M.J."/>
            <person name="Jenkins B.D."/>
            <person name="Jiroutova K."/>
            <person name="Jorgensen R.E."/>
            <person name="Joubert Y."/>
            <person name="Kaplan A."/>
            <person name="Kroger N."/>
            <person name="Kroth P.G."/>
            <person name="La Roche J."/>
            <person name="Lindquist E."/>
            <person name="Lommer M."/>
            <person name="Martin-Jezequel V."/>
            <person name="Lopez P.J."/>
            <person name="Lucas S."/>
            <person name="Mangogna M."/>
            <person name="McGinnis K."/>
            <person name="Medlin L.K."/>
            <person name="Montsant A."/>
            <person name="Oudot-Le Secq M.P."/>
            <person name="Napoli C."/>
            <person name="Obornik M."/>
            <person name="Parker M.S."/>
            <person name="Petit J.L."/>
            <person name="Porcel B.M."/>
            <person name="Poulsen N."/>
            <person name="Robison M."/>
            <person name="Rychlewski L."/>
            <person name="Rynearson T.A."/>
            <person name="Schmutz J."/>
            <person name="Shapiro H."/>
            <person name="Siaut M."/>
            <person name="Stanley M."/>
            <person name="Sussman M.R."/>
            <person name="Taylor A.R."/>
            <person name="Vardi A."/>
            <person name="von Dassow P."/>
            <person name="Vyverman W."/>
            <person name="Willis A."/>
            <person name="Wyrwicz L.S."/>
            <person name="Rokhsar D.S."/>
            <person name="Weissenbach J."/>
            <person name="Armbrust E.V."/>
            <person name="Green B.R."/>
            <person name="Van de Peer Y."/>
            <person name="Grigoriev I.V."/>
        </authorList>
    </citation>
    <scope>NUCLEOTIDE SEQUENCE [LARGE SCALE GENOMIC DNA]</scope>
    <source>
        <strain evidence="4 5">CCAP 1055/1</strain>
    </source>
</reference>
<feature type="signal peptide" evidence="3">
    <location>
        <begin position="1"/>
        <end position="21"/>
    </location>
</feature>
<dbReference type="RefSeq" id="XP_002176798.1">
    <property type="nucleotide sequence ID" value="XM_002176762.1"/>
</dbReference>
<keyword evidence="2" id="KW-0472">Membrane</keyword>
<evidence type="ECO:0000256" key="3">
    <source>
        <dbReference type="SAM" id="SignalP"/>
    </source>
</evidence>
<dbReference type="GeneID" id="7196543"/>
<feature type="region of interest" description="Disordered" evidence="1">
    <location>
        <begin position="94"/>
        <end position="116"/>
    </location>
</feature>
<dbReference type="EMBL" id="CM000605">
    <property type="protein sequence ID" value="EEC51261.1"/>
    <property type="molecule type" value="Genomic_DNA"/>
</dbReference>
<keyword evidence="2" id="KW-0812">Transmembrane</keyword>
<protein>
    <submittedName>
        <fullName evidence="4">Uncharacterized protein</fullName>
    </submittedName>
</protein>
<gene>
    <name evidence="4" type="ORF">PHATRDRAFT_42913</name>
</gene>
<sequence length="484" mass="51742">MTMHPMLTRLVLLLMCAALAASNVSSVKGIPRSSRLATVNVERYDSSSPFVHSLKRGLQKSKKSMKSENDDDDGKELNVEEVLFAAVAPLSSTTAPFSPTPAPLSPTRSPISSTASPVSPTVAPVFPTHAPFSPTGTPINPTLEGEQVVEVFPETPAPTGSAILEAACEAAKEGRVFETARVQDVAFVYEMVTIASADPNVVGDEIESSMQSFLIRDLAVSTCATDSRRHLIVTDVLGLAIVDGTVLEGELCTGVAPDTDVVTCSRREAAVRLFFDEEAEIDAAQVERDTLAEVESSIASVAAGSDAVVSVSYAATTSDTGSDTGSDSSRATVDESSDKVKPLGFVFVGLVAAIAVASTVLFVTWYRTKQRESDRLKSHQILSLQSTGITEEHSGEERSLRNVHKPSQELFAVQEGLESEIDHEDDFDNSSIPREIFRGDIDNVAFDEALADIQTDADQIRIMGDSTSVCTEGSSHRFFTQNMA</sequence>
<dbReference type="KEGG" id="pti:PHATRDRAFT_42913"/>
<dbReference type="STRING" id="556484.B7FQ02"/>
<dbReference type="Proteomes" id="UP000000759">
    <property type="component" value="Chromosome 1"/>
</dbReference>
<evidence type="ECO:0000256" key="1">
    <source>
        <dbReference type="SAM" id="MobiDB-lite"/>
    </source>
</evidence>
<name>B7FQ02_PHATC</name>
<feature type="region of interest" description="Disordered" evidence="1">
    <location>
        <begin position="55"/>
        <end position="75"/>
    </location>
</feature>
<feature type="chain" id="PRO_5002855269" evidence="3">
    <location>
        <begin position="22"/>
        <end position="484"/>
    </location>
</feature>
<keyword evidence="5" id="KW-1185">Reference proteome</keyword>
<keyword evidence="3" id="KW-0732">Signal</keyword>
<proteinExistence type="predicted"/>
<accession>B7FQ02</accession>
<organism evidence="4 5">
    <name type="scientific">Phaeodactylum tricornutum (strain CCAP 1055/1)</name>
    <dbReference type="NCBI Taxonomy" id="556484"/>
    <lineage>
        <taxon>Eukaryota</taxon>
        <taxon>Sar</taxon>
        <taxon>Stramenopiles</taxon>
        <taxon>Ochrophyta</taxon>
        <taxon>Bacillariophyta</taxon>
        <taxon>Bacillariophyceae</taxon>
        <taxon>Bacillariophycidae</taxon>
        <taxon>Naviculales</taxon>
        <taxon>Phaeodactylaceae</taxon>
        <taxon>Phaeodactylum</taxon>
    </lineage>
</organism>
<dbReference type="AlphaFoldDB" id="B7FQ02"/>
<feature type="transmembrane region" description="Helical" evidence="2">
    <location>
        <begin position="343"/>
        <end position="366"/>
    </location>
</feature>
<feature type="compositionally biased region" description="Basic residues" evidence="1">
    <location>
        <begin position="55"/>
        <end position="64"/>
    </location>
</feature>
<reference evidence="5" key="2">
    <citation type="submission" date="2008-08" db="EMBL/GenBank/DDBJ databases">
        <authorList>
            <consortium name="Diatom Consortium"/>
            <person name="Grigoriev I."/>
            <person name="Grimwood J."/>
            <person name="Kuo A."/>
            <person name="Otillar R.P."/>
            <person name="Salamov A."/>
            <person name="Detter J.C."/>
            <person name="Lindquist E."/>
            <person name="Shapiro H."/>
            <person name="Lucas S."/>
            <person name="Glavina del Rio T."/>
            <person name="Pitluck S."/>
            <person name="Rokhsar D."/>
            <person name="Bowler C."/>
        </authorList>
    </citation>
    <scope>GENOME REANNOTATION</scope>
    <source>
        <strain evidence="5">CCAP 1055/1</strain>
    </source>
</reference>